<keyword evidence="3" id="KW-0808">Transferase</keyword>
<organism evidence="3 4">
    <name type="scientific">Methylococcus capsulatus</name>
    <dbReference type="NCBI Taxonomy" id="414"/>
    <lineage>
        <taxon>Bacteria</taxon>
        <taxon>Pseudomonadati</taxon>
        <taxon>Pseudomonadota</taxon>
        <taxon>Gammaproteobacteria</taxon>
        <taxon>Methylococcales</taxon>
        <taxon>Methylococcaceae</taxon>
        <taxon>Methylococcus</taxon>
    </lineage>
</organism>
<evidence type="ECO:0000313" key="4">
    <source>
        <dbReference type="Proteomes" id="UP001359308"/>
    </source>
</evidence>
<dbReference type="EMBL" id="CP104311">
    <property type="protein sequence ID" value="WWF02429.1"/>
    <property type="molecule type" value="Genomic_DNA"/>
</dbReference>
<dbReference type="Pfam" id="PF02384">
    <property type="entry name" value="N6_Mtase"/>
    <property type="match status" value="1"/>
</dbReference>
<reference evidence="3 4" key="1">
    <citation type="submission" date="2022-09" db="EMBL/GenBank/DDBJ databases">
        <authorList>
            <person name="Giprobiosintez L."/>
        </authorList>
    </citation>
    <scope>NUCLEOTIDE SEQUENCE [LARGE SCALE GENOMIC DNA]</scope>
    <source>
        <strain evidence="4">VKPM-B-12549 (GBS-15)</strain>
    </source>
</reference>
<accession>A0ABZ2F5C0</accession>
<feature type="domain" description="DNA methylase adenine-specific" evidence="2">
    <location>
        <begin position="2"/>
        <end position="31"/>
    </location>
</feature>
<dbReference type="GO" id="GO:0008168">
    <property type="term" value="F:methyltransferase activity"/>
    <property type="evidence" value="ECO:0007669"/>
    <property type="project" value="UniProtKB-KW"/>
</dbReference>
<evidence type="ECO:0000313" key="3">
    <source>
        <dbReference type="EMBL" id="WWF02429.1"/>
    </source>
</evidence>
<evidence type="ECO:0000256" key="1">
    <source>
        <dbReference type="ARBA" id="ARBA00006594"/>
    </source>
</evidence>
<sequence>MAPKPGETVSDPVCGAGGFLVAAHDYVVRHNPNLSRDLRKQLKEETF</sequence>
<comment type="similarity">
    <text evidence="1">Belongs to the N(4)/N(6)-methyltransferase family.</text>
</comment>
<dbReference type="InterPro" id="IPR003356">
    <property type="entry name" value="DNA_methylase_A-5"/>
</dbReference>
<evidence type="ECO:0000259" key="2">
    <source>
        <dbReference type="Pfam" id="PF02384"/>
    </source>
</evidence>
<gene>
    <name evidence="3" type="ORF">N4J17_02080</name>
</gene>
<proteinExistence type="inferred from homology"/>
<dbReference type="Gene3D" id="3.40.50.150">
    <property type="entry name" value="Vaccinia Virus protein VP39"/>
    <property type="match status" value="1"/>
</dbReference>
<name>A0ABZ2F5C0_METCP</name>
<keyword evidence="3" id="KW-0489">Methyltransferase</keyword>
<keyword evidence="4" id="KW-1185">Reference proteome</keyword>
<dbReference type="GO" id="GO:0032259">
    <property type="term" value="P:methylation"/>
    <property type="evidence" value="ECO:0007669"/>
    <property type="project" value="UniProtKB-KW"/>
</dbReference>
<dbReference type="SUPFAM" id="SSF53335">
    <property type="entry name" value="S-adenosyl-L-methionine-dependent methyltransferases"/>
    <property type="match status" value="1"/>
</dbReference>
<dbReference type="RefSeq" id="WP_232470325.1">
    <property type="nucleotide sequence ID" value="NZ_CP104311.1"/>
</dbReference>
<protein>
    <submittedName>
        <fullName evidence="3">N-6 DNA methylase</fullName>
    </submittedName>
</protein>
<dbReference type="Proteomes" id="UP001359308">
    <property type="component" value="Chromosome"/>
</dbReference>
<dbReference type="InterPro" id="IPR029063">
    <property type="entry name" value="SAM-dependent_MTases_sf"/>
</dbReference>